<dbReference type="InterPro" id="IPR051257">
    <property type="entry name" value="Diverse_CBS-Domain"/>
</dbReference>
<evidence type="ECO:0000256" key="2">
    <source>
        <dbReference type="PROSITE-ProRule" id="PRU00703"/>
    </source>
</evidence>
<evidence type="ECO:0000313" key="5">
    <source>
        <dbReference type="Proteomes" id="UP000825933"/>
    </source>
</evidence>
<dbReference type="Proteomes" id="UP000825933">
    <property type="component" value="Unassembled WGS sequence"/>
</dbReference>
<evidence type="ECO:0000256" key="1">
    <source>
        <dbReference type="ARBA" id="ARBA00023122"/>
    </source>
</evidence>
<feature type="domain" description="CBS" evidence="3">
    <location>
        <begin position="137"/>
        <end position="194"/>
    </location>
</feature>
<feature type="domain" description="CBS" evidence="3">
    <location>
        <begin position="8"/>
        <end position="64"/>
    </location>
</feature>
<dbReference type="SUPFAM" id="SSF54631">
    <property type="entry name" value="CBS-domain pair"/>
    <property type="match status" value="2"/>
</dbReference>
<comment type="caution">
    <text evidence="4">The sequence shown here is derived from an EMBL/GenBank/DDBJ whole genome shotgun (WGS) entry which is preliminary data.</text>
</comment>
<dbReference type="EMBL" id="JAIOUQ010000003">
    <property type="protein sequence ID" value="MBZ2164861.1"/>
    <property type="molecule type" value="Genomic_DNA"/>
</dbReference>
<evidence type="ECO:0000259" key="3">
    <source>
        <dbReference type="PROSITE" id="PS51371"/>
    </source>
</evidence>
<protein>
    <submittedName>
        <fullName evidence="4">CBS domain-containing protein</fullName>
    </submittedName>
</protein>
<dbReference type="SMART" id="SM00116">
    <property type="entry name" value="CBS"/>
    <property type="match status" value="4"/>
</dbReference>
<sequence length="269" mass="29832">MSIVEDIMTSDPVTVNVDTQLTKVRSIFREGWLRSIPVLSKNHLEGMITRGDIMFLSSTKSNIEARVIMERPKVIATPEMAMEEIAKKLIKSDAVQAPVVKSTENMCLIGILSIGDIIKKLLNNGVKPHNPNINSILTKNVVKANYDDHISKVWSKMDETGFSGLPVLKKSKLIGMITRKDIIKSGHVRTGLDAVDRSIKVEKVMVTPPVVVTPETSIKDAAELMVQYDIGRLPVVENPVYIKKEPHRAREANIIGIVAREDILGSYLS</sequence>
<gene>
    <name evidence="4" type="ORF">K8N75_02195</name>
</gene>
<dbReference type="InterPro" id="IPR046342">
    <property type="entry name" value="CBS_dom_sf"/>
</dbReference>
<reference evidence="5" key="1">
    <citation type="journal article" date="2022" name="Microbiol. Resour. Announc.">
        <title>Draft Genome Sequence of a Methanogenic Archaeon from West Spitsbergen Permafrost.</title>
        <authorList>
            <person name="Trubitsyn V."/>
            <person name="Rivkina E."/>
            <person name="Shcherbakova V."/>
        </authorList>
    </citation>
    <scope>NUCLEOTIDE SEQUENCE [LARGE SCALE GENOMIC DNA]</scope>
    <source>
        <strain evidence="5">VT</strain>
    </source>
</reference>
<dbReference type="PROSITE" id="PS51371">
    <property type="entry name" value="CBS"/>
    <property type="match status" value="4"/>
</dbReference>
<dbReference type="AlphaFoldDB" id="A0A8T5UZ55"/>
<dbReference type="Gene3D" id="3.10.580.10">
    <property type="entry name" value="CBS-domain"/>
    <property type="match status" value="3"/>
</dbReference>
<keyword evidence="1 2" id="KW-0129">CBS domain</keyword>
<name>A0A8T5UZ55_9EURY</name>
<proteinExistence type="predicted"/>
<organism evidence="4 5">
    <name type="scientific">Methanobacterium spitsbergense</name>
    <dbReference type="NCBI Taxonomy" id="2874285"/>
    <lineage>
        <taxon>Archaea</taxon>
        <taxon>Methanobacteriati</taxon>
        <taxon>Methanobacteriota</taxon>
        <taxon>Methanomada group</taxon>
        <taxon>Methanobacteria</taxon>
        <taxon>Methanobacteriales</taxon>
        <taxon>Methanobacteriaceae</taxon>
        <taxon>Methanobacterium</taxon>
    </lineage>
</organism>
<dbReference type="InterPro" id="IPR000644">
    <property type="entry name" value="CBS_dom"/>
</dbReference>
<dbReference type="Pfam" id="PF00571">
    <property type="entry name" value="CBS"/>
    <property type="match status" value="4"/>
</dbReference>
<feature type="domain" description="CBS" evidence="3">
    <location>
        <begin position="205"/>
        <end position="269"/>
    </location>
</feature>
<keyword evidence="5" id="KW-1185">Reference proteome</keyword>
<dbReference type="PANTHER" id="PTHR43080">
    <property type="entry name" value="CBS DOMAIN-CONTAINING PROTEIN CBSX3, MITOCHONDRIAL"/>
    <property type="match status" value="1"/>
</dbReference>
<feature type="domain" description="CBS" evidence="3">
    <location>
        <begin position="69"/>
        <end position="128"/>
    </location>
</feature>
<dbReference type="PANTHER" id="PTHR43080:SF2">
    <property type="entry name" value="CBS DOMAIN-CONTAINING PROTEIN"/>
    <property type="match status" value="1"/>
</dbReference>
<accession>A0A8T5UZ55</accession>
<evidence type="ECO:0000313" key="4">
    <source>
        <dbReference type="EMBL" id="MBZ2164861.1"/>
    </source>
</evidence>